<protein>
    <submittedName>
        <fullName evidence="3">Uncharacterized protein</fullName>
    </submittedName>
</protein>
<feature type="transmembrane region" description="Helical" evidence="2">
    <location>
        <begin position="107"/>
        <end position="133"/>
    </location>
</feature>
<dbReference type="Proteomes" id="UP000694044">
    <property type="component" value="Unassembled WGS sequence"/>
</dbReference>
<proteinExistence type="predicted"/>
<keyword evidence="2" id="KW-1133">Transmembrane helix</keyword>
<evidence type="ECO:0000256" key="1">
    <source>
        <dbReference type="SAM" id="Coils"/>
    </source>
</evidence>
<reference evidence="3" key="1">
    <citation type="submission" date="2021-02" db="EMBL/GenBank/DDBJ databases">
        <authorList>
            <person name="Palmer J.M."/>
        </authorList>
    </citation>
    <scope>NUCLEOTIDE SEQUENCE</scope>
    <source>
        <strain evidence="3">SCRP734</strain>
    </source>
</reference>
<feature type="coiled-coil region" evidence="1">
    <location>
        <begin position="77"/>
        <end position="104"/>
    </location>
</feature>
<sequence>MQKGAEYAKVVTIINAMKYTTPHIVFIPTIPELEEADNAFTALPSDTVNFIRYEAPSVVIPAHAVQTIDFSQFQKTETDLRSQIRHLETDNAALNRRMGELKKKHRFFRALGNFAVDALAVTAFAVLLPFIWITGNL</sequence>
<keyword evidence="2" id="KW-0472">Membrane</keyword>
<keyword evidence="4" id="KW-1185">Reference proteome</keyword>
<keyword evidence="1" id="KW-0175">Coiled coil</keyword>
<dbReference type="OrthoDB" id="2157125at2759"/>
<comment type="caution">
    <text evidence="3">The sequence shown here is derived from an EMBL/GenBank/DDBJ whole genome shotgun (WGS) entry which is preliminary data.</text>
</comment>
<accession>A0A8T1V3J6</accession>
<dbReference type="AlphaFoldDB" id="A0A8T1V3J6"/>
<dbReference type="EMBL" id="JAGDFM010000899">
    <property type="protein sequence ID" value="KAG7375852.1"/>
    <property type="molecule type" value="Genomic_DNA"/>
</dbReference>
<organism evidence="3 4">
    <name type="scientific">Phytophthora pseudosyringae</name>
    <dbReference type="NCBI Taxonomy" id="221518"/>
    <lineage>
        <taxon>Eukaryota</taxon>
        <taxon>Sar</taxon>
        <taxon>Stramenopiles</taxon>
        <taxon>Oomycota</taxon>
        <taxon>Peronosporomycetes</taxon>
        <taxon>Peronosporales</taxon>
        <taxon>Peronosporaceae</taxon>
        <taxon>Phytophthora</taxon>
    </lineage>
</organism>
<evidence type="ECO:0000256" key="2">
    <source>
        <dbReference type="SAM" id="Phobius"/>
    </source>
</evidence>
<evidence type="ECO:0000313" key="4">
    <source>
        <dbReference type="Proteomes" id="UP000694044"/>
    </source>
</evidence>
<name>A0A8T1V3J6_9STRA</name>
<keyword evidence="2" id="KW-0812">Transmembrane</keyword>
<evidence type="ECO:0000313" key="3">
    <source>
        <dbReference type="EMBL" id="KAG7375852.1"/>
    </source>
</evidence>
<gene>
    <name evidence="3" type="ORF">PHYPSEUDO_014980</name>
</gene>